<accession>A0ABW4JGQ3</accession>
<organism evidence="1 2">
    <name type="scientific">Alicyclobacillus fodiniaquatilis</name>
    <dbReference type="NCBI Taxonomy" id="1661150"/>
    <lineage>
        <taxon>Bacteria</taxon>
        <taxon>Bacillati</taxon>
        <taxon>Bacillota</taxon>
        <taxon>Bacilli</taxon>
        <taxon>Bacillales</taxon>
        <taxon>Alicyclobacillaceae</taxon>
        <taxon>Alicyclobacillus</taxon>
    </lineage>
</organism>
<dbReference type="EMBL" id="JBHUCX010000020">
    <property type="protein sequence ID" value="MFD1674615.1"/>
    <property type="molecule type" value="Genomic_DNA"/>
</dbReference>
<name>A0ABW4JGQ3_9BACL</name>
<dbReference type="RefSeq" id="WP_377942475.1">
    <property type="nucleotide sequence ID" value="NZ_JBHUCX010000020.1"/>
</dbReference>
<keyword evidence="2" id="KW-1185">Reference proteome</keyword>
<sequence length="371" mass="43671">MREPPLHLDRVPDPKLQHVLEEVIRAETTLELLVGIYEVVKPALIEAYQLHQLETNRFMDQPTYRAIRFILMEEEEMVAWGQSAIQALIRTKQDSEAAEAWRSHLLSYLHHAGGIRGEHTQAEPHNLPPARFNGESYKPQFYPKRDERFIDMFNRSAAIDDYYQDEALQPDERTYALMYKRLREMDVPEWMCPILFTANDKPWDYYVDLSRQLYDEARHAMMGEIGLYQSGIPFYRYPIDIKASVSLNTAFTPLESHIILWGIEQDLMSGKSGKKWEHDIAVQSGMPLAITLQDYDWADEVLHAQIGRKWLQPEFGALSEMHVAYEEMRKKWIETTDKYVNLSEQTPWWPQFVMEMREGWERRNEVGHYGG</sequence>
<gene>
    <name evidence="1" type="ORF">ACFSB2_07840</name>
</gene>
<evidence type="ECO:0000313" key="1">
    <source>
        <dbReference type="EMBL" id="MFD1674615.1"/>
    </source>
</evidence>
<proteinExistence type="predicted"/>
<evidence type="ECO:0000313" key="2">
    <source>
        <dbReference type="Proteomes" id="UP001597079"/>
    </source>
</evidence>
<protein>
    <submittedName>
        <fullName evidence="1">Uncharacterized protein</fullName>
    </submittedName>
</protein>
<dbReference type="Proteomes" id="UP001597079">
    <property type="component" value="Unassembled WGS sequence"/>
</dbReference>
<comment type="caution">
    <text evidence="1">The sequence shown here is derived from an EMBL/GenBank/DDBJ whole genome shotgun (WGS) entry which is preliminary data.</text>
</comment>
<reference evidence="2" key="1">
    <citation type="journal article" date="2019" name="Int. J. Syst. Evol. Microbiol.">
        <title>The Global Catalogue of Microorganisms (GCM) 10K type strain sequencing project: providing services to taxonomists for standard genome sequencing and annotation.</title>
        <authorList>
            <consortium name="The Broad Institute Genomics Platform"/>
            <consortium name="The Broad Institute Genome Sequencing Center for Infectious Disease"/>
            <person name="Wu L."/>
            <person name="Ma J."/>
        </authorList>
    </citation>
    <scope>NUCLEOTIDE SEQUENCE [LARGE SCALE GENOMIC DNA]</scope>
    <source>
        <strain evidence="2">CGMCC 1.12286</strain>
    </source>
</reference>